<reference evidence="6" key="1">
    <citation type="submission" date="2023-03" db="EMBL/GenBank/DDBJ databases">
        <title>Chromosome-level genomes of two armyworms, Mythimna separata and Mythimna loreyi, provide insights into the biosynthesis and reception of sex pheromones.</title>
        <authorList>
            <person name="Zhao H."/>
        </authorList>
    </citation>
    <scope>NUCLEOTIDE SEQUENCE</scope>
    <source>
        <strain evidence="6">BeijingLab</strain>
        <tissue evidence="6">Pupa</tissue>
    </source>
</reference>
<dbReference type="Gene3D" id="3.40.50.300">
    <property type="entry name" value="P-loop containing nucleotide triphosphate hydrolases"/>
    <property type="match status" value="1"/>
</dbReference>
<feature type="domain" description="GB1/RHD3-type G" evidence="5">
    <location>
        <begin position="47"/>
        <end position="294"/>
    </location>
</feature>
<keyword evidence="2" id="KW-0378">Hydrolase</keyword>
<sequence length="767" mass="85882">MSGSTESGAAAASEGVQVVRLGEADGARYELDEEALRRVLLRPGVQELPAVVVSVAGAYRGGKSFILDFFLRYLTAPLSSQLSGEWLGKEDEQLKGFHWRGGAERDTTGIHLWSEPIVTTLANGEKVAVLLMDTQGTFDSESTIGQNSTVFALSTLISSVQIYNLHANIKEDDLQNLQLFTEYGKLVCEAEGKAFQTLLFLVRDWMFHYEHAYGFVGGAELLSKRLESKPNQNAELREVREHINSSFEQIKCFLTPHPGLTVADKNFAGCIRDLTQDFRSALLQLVPALFDPDHLTPKLVNGERVRMQDLFDYFQQYVGIFNSGEVPEAVTIFRATADACLMAAARAARGVYAAHMGAATGGACSHTARALQAAHSGARAAAAHAYSQKRKLGSQEDADTKLEDLLKELDGGLSKYILENEAKVRETMSRAKKTYDAAVSSVCGSQERVCLTPHALRELHAEARLAALALFDAARQGAEGEDDDDQDDQRAELEQNLEQKYEYLCSINDQNNRRAVQAARELYETRMKSGMDAAGLGSDKLEALNRQAFDDAQQLLRTQRNQPSDDDDDDDDPFMEQLRQELADCLEEFEKVNKSNKKMAKQAAENRYNNFVTSAWGPQMCCFHPKALVDLHNEALEVTLKDCTEDREEGEEDEEYKTEITEALEKRFLELVTINEYNNERAVEQAVWLYTMKMGKIQEPQPGSIWGVILKAFASRKSDWKPSQNDHDQCKRDAVDVFKKRRRGAEYPDDKYYNSLIKTVDAAYRNQ</sequence>
<evidence type="ECO:0000259" key="5">
    <source>
        <dbReference type="PROSITE" id="PS51715"/>
    </source>
</evidence>
<accession>A0AAD8DZZ2</accession>
<dbReference type="GO" id="GO:0005525">
    <property type="term" value="F:GTP binding"/>
    <property type="evidence" value="ECO:0007669"/>
    <property type="project" value="UniProtKB-KW"/>
</dbReference>
<dbReference type="Gene3D" id="1.20.58.420">
    <property type="entry name" value="AHSP"/>
    <property type="match status" value="3"/>
</dbReference>
<evidence type="ECO:0000313" key="7">
    <source>
        <dbReference type="Proteomes" id="UP001231518"/>
    </source>
</evidence>
<dbReference type="SUPFAM" id="SSF48340">
    <property type="entry name" value="Interferon-induced guanylate-binding protein 1 (GBP1), C-terminal domain"/>
    <property type="match status" value="2"/>
</dbReference>
<dbReference type="InterPro" id="IPR030386">
    <property type="entry name" value="G_GB1_RHD3_dom"/>
</dbReference>
<evidence type="ECO:0000313" key="6">
    <source>
        <dbReference type="EMBL" id="KAJ8735834.1"/>
    </source>
</evidence>
<dbReference type="InterPro" id="IPR027417">
    <property type="entry name" value="P-loop_NTPase"/>
</dbReference>
<proteinExistence type="inferred from homology"/>
<evidence type="ECO:0000256" key="3">
    <source>
        <dbReference type="ARBA" id="ARBA00023134"/>
    </source>
</evidence>
<dbReference type="Pfam" id="PF02263">
    <property type="entry name" value="GBP"/>
    <property type="match status" value="1"/>
</dbReference>
<gene>
    <name evidence="6" type="ORF">PYW07_007454</name>
</gene>
<protein>
    <recommendedName>
        <fullName evidence="5">GB1/RHD3-type G domain-containing protein</fullName>
    </recommendedName>
</protein>
<comment type="caution">
    <text evidence="6">The sequence shown here is derived from an EMBL/GenBank/DDBJ whole genome shotgun (WGS) entry which is preliminary data.</text>
</comment>
<dbReference type="PROSITE" id="PS51715">
    <property type="entry name" value="G_GB1_RHD3"/>
    <property type="match status" value="1"/>
</dbReference>
<keyword evidence="7" id="KW-1185">Reference proteome</keyword>
<organism evidence="6 7">
    <name type="scientific">Mythimna separata</name>
    <name type="common">Oriental armyworm</name>
    <name type="synonym">Pseudaletia separata</name>
    <dbReference type="NCBI Taxonomy" id="271217"/>
    <lineage>
        <taxon>Eukaryota</taxon>
        <taxon>Metazoa</taxon>
        <taxon>Ecdysozoa</taxon>
        <taxon>Arthropoda</taxon>
        <taxon>Hexapoda</taxon>
        <taxon>Insecta</taxon>
        <taxon>Pterygota</taxon>
        <taxon>Neoptera</taxon>
        <taxon>Endopterygota</taxon>
        <taxon>Lepidoptera</taxon>
        <taxon>Glossata</taxon>
        <taxon>Ditrysia</taxon>
        <taxon>Noctuoidea</taxon>
        <taxon>Noctuidae</taxon>
        <taxon>Noctuinae</taxon>
        <taxon>Hadenini</taxon>
        <taxon>Mythimna</taxon>
    </lineage>
</organism>
<comment type="similarity">
    <text evidence="4">Belongs to the TRAFAC class dynamin-like GTPase superfamily. GB1/RHD3 GTPase family.</text>
</comment>
<dbReference type="GO" id="GO:0003924">
    <property type="term" value="F:GTPase activity"/>
    <property type="evidence" value="ECO:0007669"/>
    <property type="project" value="InterPro"/>
</dbReference>
<dbReference type="CDD" id="cd01851">
    <property type="entry name" value="GBP"/>
    <property type="match status" value="1"/>
</dbReference>
<keyword evidence="3" id="KW-0342">GTP-binding</keyword>
<dbReference type="PANTHER" id="PTHR10751">
    <property type="entry name" value="GUANYLATE BINDING PROTEIN"/>
    <property type="match status" value="1"/>
</dbReference>
<dbReference type="InterPro" id="IPR036543">
    <property type="entry name" value="Guanylate-bd_C_sf"/>
</dbReference>
<dbReference type="InterPro" id="IPR015894">
    <property type="entry name" value="Guanylate-bd_N"/>
</dbReference>
<keyword evidence="1" id="KW-0547">Nucleotide-binding</keyword>
<name>A0AAD8DZZ2_MYTSE</name>
<evidence type="ECO:0000256" key="2">
    <source>
        <dbReference type="ARBA" id="ARBA00022801"/>
    </source>
</evidence>
<dbReference type="EMBL" id="JARGEI010000002">
    <property type="protein sequence ID" value="KAJ8735834.1"/>
    <property type="molecule type" value="Genomic_DNA"/>
</dbReference>
<dbReference type="Proteomes" id="UP001231518">
    <property type="component" value="Chromosome 2"/>
</dbReference>
<evidence type="ECO:0000256" key="1">
    <source>
        <dbReference type="ARBA" id="ARBA00022741"/>
    </source>
</evidence>
<dbReference type="AlphaFoldDB" id="A0AAD8DZZ2"/>
<evidence type="ECO:0000256" key="4">
    <source>
        <dbReference type="PROSITE-ProRule" id="PRU01052"/>
    </source>
</evidence>
<dbReference type="SUPFAM" id="SSF52540">
    <property type="entry name" value="P-loop containing nucleoside triphosphate hydrolases"/>
    <property type="match status" value="1"/>
</dbReference>